<name>A0ABS8VL28_DATST</name>
<evidence type="ECO:0000256" key="1">
    <source>
        <dbReference type="SAM" id="SignalP"/>
    </source>
</evidence>
<accession>A0ABS8VL28</accession>
<keyword evidence="3" id="KW-1185">Reference proteome</keyword>
<proteinExistence type="predicted"/>
<organism evidence="2 3">
    <name type="scientific">Datura stramonium</name>
    <name type="common">Jimsonweed</name>
    <name type="synonym">Common thornapple</name>
    <dbReference type="NCBI Taxonomy" id="4076"/>
    <lineage>
        <taxon>Eukaryota</taxon>
        <taxon>Viridiplantae</taxon>
        <taxon>Streptophyta</taxon>
        <taxon>Embryophyta</taxon>
        <taxon>Tracheophyta</taxon>
        <taxon>Spermatophyta</taxon>
        <taxon>Magnoliopsida</taxon>
        <taxon>eudicotyledons</taxon>
        <taxon>Gunneridae</taxon>
        <taxon>Pentapetalae</taxon>
        <taxon>asterids</taxon>
        <taxon>lamiids</taxon>
        <taxon>Solanales</taxon>
        <taxon>Solanaceae</taxon>
        <taxon>Solanoideae</taxon>
        <taxon>Datureae</taxon>
        <taxon>Datura</taxon>
    </lineage>
</organism>
<gene>
    <name evidence="2" type="ORF">HAX54_038315</name>
</gene>
<keyword evidence="1" id="KW-0732">Signal</keyword>
<reference evidence="2 3" key="1">
    <citation type="journal article" date="2021" name="BMC Genomics">
        <title>Datura genome reveals duplications of psychoactive alkaloid biosynthetic genes and high mutation rate following tissue culture.</title>
        <authorList>
            <person name="Rajewski A."/>
            <person name="Carter-House D."/>
            <person name="Stajich J."/>
            <person name="Litt A."/>
        </authorList>
    </citation>
    <scope>NUCLEOTIDE SEQUENCE [LARGE SCALE GENOMIC DNA]</scope>
    <source>
        <strain evidence="2">AR-01</strain>
    </source>
</reference>
<evidence type="ECO:0000313" key="2">
    <source>
        <dbReference type="EMBL" id="MCE0480994.1"/>
    </source>
</evidence>
<dbReference type="EMBL" id="JACEIK010005215">
    <property type="protein sequence ID" value="MCE0480994.1"/>
    <property type="molecule type" value="Genomic_DNA"/>
</dbReference>
<feature type="chain" id="PRO_5046978006" evidence="1">
    <location>
        <begin position="30"/>
        <end position="146"/>
    </location>
</feature>
<protein>
    <submittedName>
        <fullName evidence="2">Uncharacterized protein</fullName>
    </submittedName>
</protein>
<feature type="signal peptide" evidence="1">
    <location>
        <begin position="1"/>
        <end position="29"/>
    </location>
</feature>
<comment type="caution">
    <text evidence="2">The sequence shown here is derived from an EMBL/GenBank/DDBJ whole genome shotgun (WGS) entry which is preliminary data.</text>
</comment>
<evidence type="ECO:0000313" key="3">
    <source>
        <dbReference type="Proteomes" id="UP000823775"/>
    </source>
</evidence>
<sequence>MTRKVHLEASILIACIMSWCTELCQVVTAAMKREGLTNLSLMPFLLISQLAYVKGPGYFAEDHVRSTTDSPLPQDLSDPTSEMSRHAYEMLHAESSPPPPSFISRRLQKLADMTHFYERQLARLMSFWRLGEDDEVEDGADSSTGS</sequence>
<dbReference type="Proteomes" id="UP000823775">
    <property type="component" value="Unassembled WGS sequence"/>
</dbReference>